<dbReference type="PANTHER" id="PTHR46704:SF1">
    <property type="entry name" value="TELOMERE LENGTH REGULATION PROTEIN TEL2 HOMOLOG"/>
    <property type="match status" value="1"/>
</dbReference>
<dbReference type="Gene3D" id="3.40.50.1010">
    <property type="entry name" value="5'-nuclease"/>
    <property type="match status" value="1"/>
</dbReference>
<protein>
    <submittedName>
        <fullName evidence="1">Uncharacterized protein</fullName>
    </submittedName>
</protein>
<dbReference type="AlphaFoldDB" id="A0A0J7MSN2"/>
<reference evidence="1 2" key="1">
    <citation type="submission" date="2015-04" db="EMBL/GenBank/DDBJ databases">
        <title>Lasius niger genome sequencing.</title>
        <authorList>
            <person name="Konorov E.A."/>
            <person name="Nikitin M.A."/>
            <person name="Kirill M.V."/>
            <person name="Chang P."/>
        </authorList>
    </citation>
    <scope>NUCLEOTIDE SEQUENCE [LARGE SCALE GENOMIC DNA]</scope>
    <source>
        <tissue evidence="1">Whole</tissue>
    </source>
</reference>
<keyword evidence="2" id="KW-1185">Reference proteome</keyword>
<dbReference type="SUPFAM" id="SSF88723">
    <property type="entry name" value="PIN domain-like"/>
    <property type="match status" value="1"/>
</dbReference>
<evidence type="ECO:0000313" key="1">
    <source>
        <dbReference type="EMBL" id="KMQ83540.1"/>
    </source>
</evidence>
<sequence>MEESAFEKFINGFFTIRRTNKFSSGTWTDMIIEQSLMKSIKTDGGVARGRSTQESVLSKWVYGMHATNAVCEGIEKLCNISLDTADQHVDARDSRIKRDDADVQKIIEWFSSHDPFPQIPQIISIATGIVGDEKINCFNAYEVGLNSMQKIIGEKFDKIKLKRADKVLPLLTVTSSVKVHNTRVVIDPLLLFQRISVTKKFEDQLEQFLHYELAPYPLALFDDVGMRKTTKSTFYDCFNPIVTEPNTTTDIFIIDGGFLLHRVVWNNDATFDNICDQYIHYVLKHFGANVIVVFDGYDNTEKSIKSMEQRRRYSQFPGSTDVLFDASMNVLIKQDKFLSNEKNKSRFISMLAQKLEAANISVKQAQDDADVLIIKTALEHYHTNIKTIVVGEDVDLLILLIARTSPDQEIYYLKPGKGKAETKVYSSKSFDNFKNSKNHILLIHAISGCDTTSALFQIGKKRLLSCSKIARTYRIVLRFLKCHKVHEKQ</sequence>
<name>A0A0J7MSN2_LASNI</name>
<dbReference type="PaxDb" id="67767-A0A0J7MSN2"/>
<comment type="caution">
    <text evidence="1">The sequence shown here is derived from an EMBL/GenBank/DDBJ whole genome shotgun (WGS) entry which is preliminary data.</text>
</comment>
<organism evidence="1 2">
    <name type="scientific">Lasius niger</name>
    <name type="common">Black garden ant</name>
    <dbReference type="NCBI Taxonomy" id="67767"/>
    <lineage>
        <taxon>Eukaryota</taxon>
        <taxon>Metazoa</taxon>
        <taxon>Ecdysozoa</taxon>
        <taxon>Arthropoda</taxon>
        <taxon>Hexapoda</taxon>
        <taxon>Insecta</taxon>
        <taxon>Pterygota</taxon>
        <taxon>Neoptera</taxon>
        <taxon>Endopterygota</taxon>
        <taxon>Hymenoptera</taxon>
        <taxon>Apocrita</taxon>
        <taxon>Aculeata</taxon>
        <taxon>Formicoidea</taxon>
        <taxon>Formicidae</taxon>
        <taxon>Formicinae</taxon>
        <taxon>Lasius</taxon>
        <taxon>Lasius</taxon>
    </lineage>
</organism>
<gene>
    <name evidence="1" type="ORF">RF55_19743</name>
</gene>
<dbReference type="OrthoDB" id="7699940at2759"/>
<proteinExistence type="predicted"/>
<dbReference type="InterPro" id="IPR029060">
    <property type="entry name" value="PIN-like_dom_sf"/>
</dbReference>
<dbReference type="Proteomes" id="UP000036403">
    <property type="component" value="Unassembled WGS sequence"/>
</dbReference>
<evidence type="ECO:0000313" key="2">
    <source>
        <dbReference type="Proteomes" id="UP000036403"/>
    </source>
</evidence>
<dbReference type="PANTHER" id="PTHR46704">
    <property type="entry name" value="CXC DOMAIN-CONTAINING PROTEIN-RELATED"/>
    <property type="match status" value="1"/>
</dbReference>
<dbReference type="EMBL" id="LBMM01019420">
    <property type="protein sequence ID" value="KMQ83540.1"/>
    <property type="molecule type" value="Genomic_DNA"/>
</dbReference>
<accession>A0A0J7MSN2</accession>